<evidence type="ECO:0000313" key="2">
    <source>
        <dbReference type="EMBL" id="CAG8512968.1"/>
    </source>
</evidence>
<dbReference type="Proteomes" id="UP000789901">
    <property type="component" value="Unassembled WGS sequence"/>
</dbReference>
<feature type="non-terminal residue" evidence="2">
    <location>
        <position position="1"/>
    </location>
</feature>
<dbReference type="EMBL" id="CAJVQB010000910">
    <property type="protein sequence ID" value="CAG8512968.1"/>
    <property type="molecule type" value="Genomic_DNA"/>
</dbReference>
<name>A0ABM8W359_GIGMA</name>
<feature type="region of interest" description="Disordered" evidence="1">
    <location>
        <begin position="54"/>
        <end position="74"/>
    </location>
</feature>
<proteinExistence type="predicted"/>
<comment type="caution">
    <text evidence="2">The sequence shown here is derived from an EMBL/GenBank/DDBJ whole genome shotgun (WGS) entry which is preliminary data.</text>
</comment>
<reference evidence="2 3" key="1">
    <citation type="submission" date="2021-06" db="EMBL/GenBank/DDBJ databases">
        <authorList>
            <person name="Kallberg Y."/>
            <person name="Tangrot J."/>
            <person name="Rosling A."/>
        </authorList>
    </citation>
    <scope>NUCLEOTIDE SEQUENCE [LARGE SCALE GENOMIC DNA]</scope>
    <source>
        <strain evidence="2 3">120-4 pot B 10/14</strain>
    </source>
</reference>
<gene>
    <name evidence="2" type="ORF">GMARGA_LOCUS2774</name>
</gene>
<feature type="compositionally biased region" description="Basic residues" evidence="1">
    <location>
        <begin position="148"/>
        <end position="160"/>
    </location>
</feature>
<protein>
    <submittedName>
        <fullName evidence="2">46250_t:CDS:1</fullName>
    </submittedName>
</protein>
<organism evidence="2 3">
    <name type="scientific">Gigaspora margarita</name>
    <dbReference type="NCBI Taxonomy" id="4874"/>
    <lineage>
        <taxon>Eukaryota</taxon>
        <taxon>Fungi</taxon>
        <taxon>Fungi incertae sedis</taxon>
        <taxon>Mucoromycota</taxon>
        <taxon>Glomeromycotina</taxon>
        <taxon>Glomeromycetes</taxon>
        <taxon>Diversisporales</taxon>
        <taxon>Gigasporaceae</taxon>
        <taxon>Gigaspora</taxon>
    </lineage>
</organism>
<sequence>VLTEDLRMMYERIYNGNIASPFMRLIDAYEKKQITYVKKEEKIFASVAEMHSKKTKGSDPSLLSTSDSFEEDDCDDYKNDLEESDEIDDFVMPIQPKPKNIELENRTALDAFDENSSSNYTDTELHKAGQPLKSPGFEFQEKQAPERKSKRHKFSTKKKASSSDVYTNENLEFISTSSTENIDEQVEIDDITKIEEQLKKQPRTEWIVGSINITQKFRQYQLSAIDKAKKGLLKALASVIVISSPCPYPYEYFTLEEWDYITKANPYSIKKNTIPQSISASLYEAAEECVFGSSIYMNAGESFLSKCAGRIFNDLHEVPVEAPSKISEDLHRCNYLYPFIKSLIPKVYEVRLNRSVADSRKWPDFSCAVDNIPILNSEIKPLGFTPLQNKKDFLKANLRAKKSINQQLSLKGGPNKSVIFTNMGNVIESFLMELNYDGIYCSWPLCKSKIIIDKASMPLIKRTNKLAEDFKRRELPFTPPNQINFVRDPNSSQIRQLLK</sequence>
<feature type="region of interest" description="Disordered" evidence="1">
    <location>
        <begin position="114"/>
        <end position="161"/>
    </location>
</feature>
<keyword evidence="3" id="KW-1185">Reference proteome</keyword>
<accession>A0ABM8W359</accession>
<evidence type="ECO:0000256" key="1">
    <source>
        <dbReference type="SAM" id="MobiDB-lite"/>
    </source>
</evidence>
<evidence type="ECO:0000313" key="3">
    <source>
        <dbReference type="Proteomes" id="UP000789901"/>
    </source>
</evidence>